<proteinExistence type="predicted"/>
<dbReference type="InterPro" id="IPR043136">
    <property type="entry name" value="B30.2/SPRY_sf"/>
</dbReference>
<keyword evidence="1" id="KW-0175">Coiled coil</keyword>
<dbReference type="Proteomes" id="UP000694863">
    <property type="component" value="Unplaced"/>
</dbReference>
<feature type="coiled-coil region" evidence="1">
    <location>
        <begin position="28"/>
        <end position="69"/>
    </location>
</feature>
<name>A0ABM1VN94_ECHTE</name>
<sequence>FVPHPQVKVQKQKQRTVSQFEKFRQLLAEEELRILQELEEEEVAKRQTLREEEQTLAQQSQTVQELIAELEGRSQRPALGLLQGLGEILSRVEHLKLQTPKDIPMELKTVCKVPGLVDTLRRFQVVVTLDPESMHPSLTLSKDRKTVLQVQPWRVQPGMESLGGSFPSVLGSPCLSAGRHYWEVEVKEGGNWLLGVCKEDADRKDSPNWSPDCGFWCMGDLIPTGALSPQKTSHTRIGIFLDYEAGELSLYNVNDETSIYTFAQACFTGALRPVFFIPSWCQTCLTICSRPGGAAAVSPSAEGGKPLAASLRGSSKPSLFVFGDASASSASPFPAGSPSSEQPQKEEGHAGRSH</sequence>
<evidence type="ECO:0000256" key="1">
    <source>
        <dbReference type="SAM" id="Coils"/>
    </source>
</evidence>
<dbReference type="InterPro" id="IPR050143">
    <property type="entry name" value="TRIM/RBCC"/>
</dbReference>
<dbReference type="InterPro" id="IPR013320">
    <property type="entry name" value="ConA-like_dom_sf"/>
</dbReference>
<reference evidence="5" key="1">
    <citation type="submission" date="2025-08" db="UniProtKB">
        <authorList>
            <consortium name="RefSeq"/>
        </authorList>
    </citation>
    <scope>IDENTIFICATION</scope>
</reference>
<dbReference type="SMART" id="SM00589">
    <property type="entry name" value="PRY"/>
    <property type="match status" value="1"/>
</dbReference>
<dbReference type="PANTHER" id="PTHR24103">
    <property type="entry name" value="E3 UBIQUITIN-PROTEIN LIGASE TRIM"/>
    <property type="match status" value="1"/>
</dbReference>
<evidence type="ECO:0000259" key="3">
    <source>
        <dbReference type="PROSITE" id="PS50188"/>
    </source>
</evidence>
<feature type="non-terminal residue" evidence="5">
    <location>
        <position position="1"/>
    </location>
</feature>
<evidence type="ECO:0000313" key="4">
    <source>
        <dbReference type="Proteomes" id="UP000694863"/>
    </source>
</evidence>
<dbReference type="SUPFAM" id="SSF49899">
    <property type="entry name" value="Concanavalin A-like lectins/glucanases"/>
    <property type="match status" value="1"/>
</dbReference>
<evidence type="ECO:0000256" key="2">
    <source>
        <dbReference type="SAM" id="MobiDB-lite"/>
    </source>
</evidence>
<evidence type="ECO:0000313" key="5">
    <source>
        <dbReference type="RefSeq" id="XP_030744584.2"/>
    </source>
</evidence>
<dbReference type="GeneID" id="105978832"/>
<dbReference type="Pfam" id="PF13765">
    <property type="entry name" value="PRY"/>
    <property type="match status" value="1"/>
</dbReference>
<dbReference type="InterPro" id="IPR006574">
    <property type="entry name" value="PRY"/>
</dbReference>
<dbReference type="InterPro" id="IPR001870">
    <property type="entry name" value="B30.2/SPRY"/>
</dbReference>
<organism evidence="4 5">
    <name type="scientific">Echinops telfairi</name>
    <name type="common">Lesser hedgehog tenrec</name>
    <dbReference type="NCBI Taxonomy" id="9371"/>
    <lineage>
        <taxon>Eukaryota</taxon>
        <taxon>Metazoa</taxon>
        <taxon>Chordata</taxon>
        <taxon>Craniata</taxon>
        <taxon>Vertebrata</taxon>
        <taxon>Euteleostomi</taxon>
        <taxon>Mammalia</taxon>
        <taxon>Eutheria</taxon>
        <taxon>Afrotheria</taxon>
        <taxon>Tenrecidae</taxon>
        <taxon>Tenrecinae</taxon>
        <taxon>Echinops</taxon>
    </lineage>
</organism>
<dbReference type="Pfam" id="PF00622">
    <property type="entry name" value="SPRY"/>
    <property type="match status" value="1"/>
</dbReference>
<dbReference type="InterPro" id="IPR003879">
    <property type="entry name" value="Butyrophylin_SPRY"/>
</dbReference>
<protein>
    <submittedName>
        <fullName evidence="5">E3 ubiquitin-protein ligase TRIM11-like</fullName>
    </submittedName>
</protein>
<dbReference type="InterPro" id="IPR003877">
    <property type="entry name" value="SPRY_dom"/>
</dbReference>
<feature type="compositionally biased region" description="Basic and acidic residues" evidence="2">
    <location>
        <begin position="343"/>
        <end position="354"/>
    </location>
</feature>
<keyword evidence="4" id="KW-1185">Reference proteome</keyword>
<dbReference type="SMART" id="SM00449">
    <property type="entry name" value="SPRY"/>
    <property type="match status" value="1"/>
</dbReference>
<gene>
    <name evidence="5" type="primary">LOC105978832</name>
</gene>
<feature type="region of interest" description="Disordered" evidence="2">
    <location>
        <begin position="325"/>
        <end position="354"/>
    </location>
</feature>
<dbReference type="PROSITE" id="PS50188">
    <property type="entry name" value="B302_SPRY"/>
    <property type="match status" value="1"/>
</dbReference>
<feature type="compositionally biased region" description="Low complexity" evidence="2">
    <location>
        <begin position="325"/>
        <end position="340"/>
    </location>
</feature>
<accession>A0ABM1VN94</accession>
<dbReference type="PRINTS" id="PR01407">
    <property type="entry name" value="BUTYPHLNCDUF"/>
</dbReference>
<feature type="domain" description="B30.2/SPRY" evidence="3">
    <location>
        <begin position="106"/>
        <end position="294"/>
    </location>
</feature>
<dbReference type="RefSeq" id="XP_030744584.2">
    <property type="nucleotide sequence ID" value="XM_030888724.2"/>
</dbReference>
<dbReference type="Gene3D" id="2.60.120.920">
    <property type="match status" value="1"/>
</dbReference>